<dbReference type="PANTHER" id="PTHR13774:SF32">
    <property type="entry name" value="ANTISENSE-ENHANCING SEQUENCE 1"/>
    <property type="match status" value="1"/>
</dbReference>
<dbReference type="SUPFAM" id="SSF54506">
    <property type="entry name" value="Diaminopimelate epimerase-like"/>
    <property type="match status" value="1"/>
</dbReference>
<dbReference type="Gene3D" id="3.10.310.10">
    <property type="entry name" value="Diaminopimelate Epimerase, Chain A, domain 1"/>
    <property type="match status" value="2"/>
</dbReference>
<name>A8PVI8_MALGO</name>
<dbReference type="Pfam" id="PF02567">
    <property type="entry name" value="PhzC-PhzF"/>
    <property type="match status" value="1"/>
</dbReference>
<dbReference type="RefSeq" id="XP_001731613.1">
    <property type="nucleotide sequence ID" value="XM_001731561.1"/>
</dbReference>
<dbReference type="OrthoDB" id="75169at2759"/>
<evidence type="ECO:0008006" key="4">
    <source>
        <dbReference type="Google" id="ProtNLM"/>
    </source>
</evidence>
<protein>
    <recommendedName>
        <fullName evidence="4">Phenazine biosynthesis protein</fullName>
    </recommendedName>
</protein>
<dbReference type="GO" id="GO:0005737">
    <property type="term" value="C:cytoplasm"/>
    <property type="evidence" value="ECO:0007669"/>
    <property type="project" value="TreeGrafter"/>
</dbReference>
<dbReference type="Proteomes" id="UP000008837">
    <property type="component" value="Unassembled WGS sequence"/>
</dbReference>
<dbReference type="PANTHER" id="PTHR13774">
    <property type="entry name" value="PHENAZINE BIOSYNTHESIS PROTEIN"/>
    <property type="match status" value="1"/>
</dbReference>
<reference evidence="2 3" key="1">
    <citation type="journal article" date="2007" name="Proc. Natl. Acad. Sci. U.S.A.">
        <title>Dandruff-associated Malassezia genomes reveal convergent and divergent virulence traits shared with plant and human fungal pathogens.</title>
        <authorList>
            <person name="Xu J."/>
            <person name="Saunders C.W."/>
            <person name="Hu P."/>
            <person name="Grant R.A."/>
            <person name="Boekhout T."/>
            <person name="Kuramae E.E."/>
            <person name="Kronstad J.W."/>
            <person name="Deangelis Y.M."/>
            <person name="Reeder N.L."/>
            <person name="Johnstone K.R."/>
            <person name="Leland M."/>
            <person name="Fieno A.M."/>
            <person name="Begley W.M."/>
            <person name="Sun Y."/>
            <person name="Lacey M.P."/>
            <person name="Chaudhary T."/>
            <person name="Keough T."/>
            <person name="Chu L."/>
            <person name="Sears R."/>
            <person name="Yuan B."/>
            <person name="Dawson T.L.Jr."/>
        </authorList>
    </citation>
    <scope>NUCLEOTIDE SEQUENCE [LARGE SCALE GENOMIC DNA]</scope>
    <source>
        <strain evidence="3">ATCC MYA-4612 / CBS 7966</strain>
    </source>
</reference>
<comment type="caution">
    <text evidence="2">The sequence shown here is derived from an EMBL/GenBank/DDBJ whole genome shotgun (WGS) entry which is preliminary data.</text>
</comment>
<dbReference type="InterPro" id="IPR003719">
    <property type="entry name" value="Phenazine_PhzF-like"/>
</dbReference>
<dbReference type="OMA" id="IVAHAWC"/>
<dbReference type="KEGG" id="mgl:MGL_0881"/>
<proteinExistence type="predicted"/>
<sequence length="282" mass="31118">MSHSFSQVDVFASESLTGNPVAVVHDADDLSDEQMQSLARWTNLSETAFLLQATHPDAHYRVRIFTPGCELPFAGHPTLGSAYAWLSARKHDQDGAARQNGVVVQECGIGLVHIRYDHDTLMLKAPELHRHEPIDSATLDQALSAMNLSKNEIVEAWWIVNGPRWMGFLLRDAQAVLAVDPDIRQIHKLGFHLGLIGAHASGMPAHFEVRAFAEGFEDPATGSLNAALAMWLIRSNQAPKAYTVRQGTAIGRRGDVRVMTDEQGDIWVQGRCVRVIRGELCI</sequence>
<organism evidence="2 3">
    <name type="scientific">Malassezia globosa (strain ATCC MYA-4612 / CBS 7966)</name>
    <name type="common">Dandruff-associated fungus</name>
    <dbReference type="NCBI Taxonomy" id="425265"/>
    <lineage>
        <taxon>Eukaryota</taxon>
        <taxon>Fungi</taxon>
        <taxon>Dikarya</taxon>
        <taxon>Basidiomycota</taxon>
        <taxon>Ustilaginomycotina</taxon>
        <taxon>Malasseziomycetes</taxon>
        <taxon>Malasseziales</taxon>
        <taxon>Malasseziaceae</taxon>
        <taxon>Malassezia</taxon>
    </lineage>
</organism>
<dbReference type="STRING" id="425265.A8PVI8"/>
<feature type="active site" evidence="1">
    <location>
        <position position="46"/>
    </location>
</feature>
<evidence type="ECO:0000313" key="2">
    <source>
        <dbReference type="EMBL" id="EDP44399.1"/>
    </source>
</evidence>
<dbReference type="PIRSF" id="PIRSF016184">
    <property type="entry name" value="PhzC_PhzF"/>
    <property type="match status" value="1"/>
</dbReference>
<dbReference type="VEuPathDB" id="FungiDB:MGL_0881"/>
<dbReference type="EMBL" id="AAYY01000003">
    <property type="protein sequence ID" value="EDP44399.1"/>
    <property type="molecule type" value="Genomic_DNA"/>
</dbReference>
<dbReference type="InParanoid" id="A8PVI8"/>
<gene>
    <name evidence="2" type="ORF">MGL_0881</name>
</gene>
<keyword evidence="3" id="KW-1185">Reference proteome</keyword>
<dbReference type="GeneID" id="5855919"/>
<dbReference type="NCBIfam" id="TIGR00654">
    <property type="entry name" value="PhzF_family"/>
    <property type="match status" value="1"/>
</dbReference>
<dbReference type="GO" id="GO:0016853">
    <property type="term" value="F:isomerase activity"/>
    <property type="evidence" value="ECO:0007669"/>
    <property type="project" value="TreeGrafter"/>
</dbReference>
<evidence type="ECO:0000256" key="1">
    <source>
        <dbReference type="PIRSR" id="PIRSR016184-1"/>
    </source>
</evidence>
<evidence type="ECO:0000313" key="3">
    <source>
        <dbReference type="Proteomes" id="UP000008837"/>
    </source>
</evidence>
<dbReference type="AlphaFoldDB" id="A8PVI8"/>
<accession>A8PVI8</accession>
<dbReference type="FunCoup" id="A8PVI8">
    <property type="interactions" value="242"/>
</dbReference>